<dbReference type="InterPro" id="IPR050736">
    <property type="entry name" value="Sensor_HK_Regulatory"/>
</dbReference>
<dbReference type="InterPro" id="IPR035965">
    <property type="entry name" value="PAS-like_dom_sf"/>
</dbReference>
<dbReference type="Pfam" id="PF00989">
    <property type="entry name" value="PAS"/>
    <property type="match status" value="1"/>
</dbReference>
<dbReference type="InterPro" id="IPR036890">
    <property type="entry name" value="HATPase_C_sf"/>
</dbReference>
<dbReference type="OrthoDB" id="8127at2157"/>
<evidence type="ECO:0000256" key="5">
    <source>
        <dbReference type="ARBA" id="ARBA00023012"/>
    </source>
</evidence>
<dbReference type="SUPFAM" id="SSF55874">
    <property type="entry name" value="ATPase domain of HSP90 chaperone/DNA topoisomerase II/histidine kinase"/>
    <property type="match status" value="1"/>
</dbReference>
<dbReference type="EMBL" id="CP059154">
    <property type="protein sequence ID" value="QLK27293.1"/>
    <property type="molecule type" value="Genomic_DNA"/>
</dbReference>
<feature type="domain" description="PAS" evidence="7">
    <location>
        <begin position="120"/>
        <end position="190"/>
    </location>
</feature>
<dbReference type="InterPro" id="IPR001610">
    <property type="entry name" value="PAC"/>
</dbReference>
<dbReference type="Gene3D" id="3.30.565.10">
    <property type="entry name" value="Histidine kinase-like ATPase, C-terminal domain"/>
    <property type="match status" value="1"/>
</dbReference>
<dbReference type="InterPro" id="IPR000700">
    <property type="entry name" value="PAS-assoc_C"/>
</dbReference>
<evidence type="ECO:0000256" key="4">
    <source>
        <dbReference type="ARBA" id="ARBA00022777"/>
    </source>
</evidence>
<evidence type="ECO:0000256" key="2">
    <source>
        <dbReference type="ARBA" id="ARBA00012438"/>
    </source>
</evidence>
<dbReference type="NCBIfam" id="TIGR00229">
    <property type="entry name" value="sensory_box"/>
    <property type="match status" value="2"/>
</dbReference>
<dbReference type="SMART" id="SM00086">
    <property type="entry name" value="PAC"/>
    <property type="match status" value="2"/>
</dbReference>
<name>A0A7D6CT29_9EURY</name>
<dbReference type="CDD" id="cd00130">
    <property type="entry name" value="PAS"/>
    <property type="match status" value="2"/>
</dbReference>
<dbReference type="InterPro" id="IPR013767">
    <property type="entry name" value="PAS_fold"/>
</dbReference>
<keyword evidence="4" id="KW-0418">Kinase</keyword>
<dbReference type="InterPro" id="IPR003594">
    <property type="entry name" value="HATPase_dom"/>
</dbReference>
<evidence type="ECO:0000256" key="3">
    <source>
        <dbReference type="ARBA" id="ARBA00022679"/>
    </source>
</evidence>
<dbReference type="Gene3D" id="1.10.287.130">
    <property type="match status" value="1"/>
</dbReference>
<dbReference type="PANTHER" id="PTHR43711">
    <property type="entry name" value="TWO-COMPONENT HISTIDINE KINASE"/>
    <property type="match status" value="1"/>
</dbReference>
<evidence type="ECO:0000256" key="1">
    <source>
        <dbReference type="ARBA" id="ARBA00000085"/>
    </source>
</evidence>
<dbReference type="SMART" id="SM00387">
    <property type="entry name" value="HATPase_c"/>
    <property type="match status" value="1"/>
</dbReference>
<keyword evidence="10" id="KW-1185">Reference proteome</keyword>
<proteinExistence type="predicted"/>
<keyword evidence="5" id="KW-0902">Two-component regulatory system</keyword>
<dbReference type="EC" id="2.7.13.3" evidence="2"/>
<dbReference type="CDD" id="cd00082">
    <property type="entry name" value="HisKA"/>
    <property type="match status" value="1"/>
</dbReference>
<dbReference type="Pfam" id="PF02518">
    <property type="entry name" value="HATPase_c"/>
    <property type="match status" value="1"/>
</dbReference>
<organism evidence="9 10">
    <name type="scientific">Natrinema zhouii</name>
    <dbReference type="NCBI Taxonomy" id="1710539"/>
    <lineage>
        <taxon>Archaea</taxon>
        <taxon>Methanobacteriati</taxon>
        <taxon>Methanobacteriota</taxon>
        <taxon>Stenosarchaea group</taxon>
        <taxon>Halobacteria</taxon>
        <taxon>Halobacteriales</taxon>
        <taxon>Natrialbaceae</taxon>
        <taxon>Natrinema</taxon>
    </lineage>
</organism>
<dbReference type="GO" id="GO:0006355">
    <property type="term" value="P:regulation of DNA-templated transcription"/>
    <property type="evidence" value="ECO:0007669"/>
    <property type="project" value="InterPro"/>
</dbReference>
<keyword evidence="3" id="KW-0808">Transferase</keyword>
<dbReference type="Pfam" id="PF00512">
    <property type="entry name" value="HisKA"/>
    <property type="match status" value="1"/>
</dbReference>
<dbReference type="GO" id="GO:0000155">
    <property type="term" value="F:phosphorelay sensor kinase activity"/>
    <property type="evidence" value="ECO:0007669"/>
    <property type="project" value="InterPro"/>
</dbReference>
<dbReference type="KEGG" id="nay:HYG81_06745"/>
<dbReference type="Proteomes" id="UP000510869">
    <property type="component" value="Chromosome"/>
</dbReference>
<dbReference type="InterPro" id="IPR000014">
    <property type="entry name" value="PAS"/>
</dbReference>
<dbReference type="Pfam" id="PF08447">
    <property type="entry name" value="PAS_3"/>
    <property type="match status" value="1"/>
</dbReference>
<dbReference type="InterPro" id="IPR036097">
    <property type="entry name" value="HisK_dim/P_sf"/>
</dbReference>
<dbReference type="PROSITE" id="PS50112">
    <property type="entry name" value="PAS"/>
    <property type="match status" value="2"/>
</dbReference>
<feature type="domain" description="PAC" evidence="8">
    <location>
        <begin position="194"/>
        <end position="245"/>
    </location>
</feature>
<dbReference type="SMART" id="SM00388">
    <property type="entry name" value="HisKA"/>
    <property type="match status" value="1"/>
</dbReference>
<dbReference type="PROSITE" id="PS50113">
    <property type="entry name" value="PAC"/>
    <property type="match status" value="1"/>
</dbReference>
<protein>
    <recommendedName>
        <fullName evidence="2">histidine kinase</fullName>
        <ecNumber evidence="2">2.7.13.3</ecNumber>
    </recommendedName>
</protein>
<evidence type="ECO:0000313" key="10">
    <source>
        <dbReference type="Proteomes" id="UP000510869"/>
    </source>
</evidence>
<dbReference type="SMART" id="SM00091">
    <property type="entry name" value="PAS"/>
    <property type="match status" value="2"/>
</dbReference>
<dbReference type="SUPFAM" id="SSF55785">
    <property type="entry name" value="PYP-like sensor domain (PAS domain)"/>
    <property type="match status" value="2"/>
</dbReference>
<dbReference type="SUPFAM" id="SSF47384">
    <property type="entry name" value="Homodimeric domain of signal transducing histidine kinase"/>
    <property type="match status" value="1"/>
</dbReference>
<dbReference type="InterPro" id="IPR003661">
    <property type="entry name" value="HisK_dim/P_dom"/>
</dbReference>
<dbReference type="GeneID" id="56142888"/>
<feature type="domain" description="Histidine kinase" evidence="6">
    <location>
        <begin position="256"/>
        <end position="444"/>
    </location>
</feature>
<evidence type="ECO:0000259" key="8">
    <source>
        <dbReference type="PROSITE" id="PS50113"/>
    </source>
</evidence>
<dbReference type="AlphaFoldDB" id="A0A7D6CT29"/>
<evidence type="ECO:0000313" key="9">
    <source>
        <dbReference type="EMBL" id="QLK27293.1"/>
    </source>
</evidence>
<comment type="catalytic activity">
    <reaction evidence="1">
        <text>ATP + protein L-histidine = ADP + protein N-phospho-L-histidine.</text>
        <dbReference type="EC" id="2.7.13.3"/>
    </reaction>
</comment>
<gene>
    <name evidence="9" type="ORF">HYG81_06745</name>
</gene>
<sequence>MPDFEALVEGSPDLFTVLAEDGSIRYQSSGIERVCGYAREDLVGESFLEYVHPDDLERIEPALRKQGQESVEIPIDYRFHHADGSWVWLQLTSGPRQQPETDGYGIVSREIGDRKEWERTIGRYKIILDSLDDGVYAIEPSGEIVYVNDAYAAMKGVDCDDLIGTNIYDWATESAIERIKAAREETITHEGDTGTAEFEFSTIDGGSIPVEMKFSTVSQPGNELERVGVIRDVSERKARERALQRKNERLEEFANIVSHDLRNPLNVAQGNLGLAQEECDSDYLDEVASAHDRMEALIEDLLTLAREGEQVTDPTAVDLGCAIERSWQSVDTADATLVVDTDHIISADASRFQQLVENLVRNAVEHGGHDVTITVGDLEDGFFIEDDGAGILVDERDRVFESGYSTTSDGTGFGLGIVEGIATAHGWSVGVTEGIDGGARFEISDVEFAN</sequence>
<evidence type="ECO:0000259" key="7">
    <source>
        <dbReference type="PROSITE" id="PS50112"/>
    </source>
</evidence>
<dbReference type="InterPro" id="IPR005467">
    <property type="entry name" value="His_kinase_dom"/>
</dbReference>
<evidence type="ECO:0000259" key="6">
    <source>
        <dbReference type="PROSITE" id="PS50109"/>
    </source>
</evidence>
<dbReference type="PROSITE" id="PS50109">
    <property type="entry name" value="HIS_KIN"/>
    <property type="match status" value="1"/>
</dbReference>
<feature type="domain" description="PAS" evidence="7">
    <location>
        <begin position="1"/>
        <end position="70"/>
    </location>
</feature>
<dbReference type="InterPro" id="IPR013655">
    <property type="entry name" value="PAS_fold_3"/>
</dbReference>
<reference evidence="9 10" key="1">
    <citation type="submission" date="2020-07" db="EMBL/GenBank/DDBJ databases">
        <title>Natrinema (YPL30) sp. nov. and Haloterrigena xxxxxx (YPL8) sp. nov., isolated from a salt mine.</title>
        <authorList>
            <person name="Cui H."/>
        </authorList>
    </citation>
    <scope>NUCLEOTIDE SEQUENCE [LARGE SCALE GENOMIC DNA]</scope>
    <source>
        <strain evidence="9 10">YPL13</strain>
    </source>
</reference>
<dbReference type="RefSeq" id="WP_180842455.1">
    <property type="nucleotide sequence ID" value="NZ_CP059154.1"/>
</dbReference>
<accession>A0A7D6CT29</accession>
<dbReference type="PANTHER" id="PTHR43711:SF1">
    <property type="entry name" value="HISTIDINE KINASE 1"/>
    <property type="match status" value="1"/>
</dbReference>
<dbReference type="Gene3D" id="3.30.450.20">
    <property type="entry name" value="PAS domain"/>
    <property type="match status" value="2"/>
</dbReference>